<dbReference type="SUPFAM" id="SSF46894">
    <property type="entry name" value="C-terminal effector domain of the bipartite response regulators"/>
    <property type="match status" value="1"/>
</dbReference>
<dbReference type="InterPro" id="IPR036388">
    <property type="entry name" value="WH-like_DNA-bd_sf"/>
</dbReference>
<evidence type="ECO:0000313" key="8">
    <source>
        <dbReference type="Proteomes" id="UP000295136"/>
    </source>
</evidence>
<dbReference type="SMART" id="SM00862">
    <property type="entry name" value="Trans_reg_C"/>
    <property type="match status" value="1"/>
</dbReference>
<evidence type="ECO:0000256" key="1">
    <source>
        <dbReference type="ARBA" id="ARBA00005820"/>
    </source>
</evidence>
<comment type="similarity">
    <text evidence="1">Belongs to the AfsR/DnrI/RedD regulatory family.</text>
</comment>
<comment type="caution">
    <text evidence="7">The sequence shown here is derived from an EMBL/GenBank/DDBJ whole genome shotgun (WGS) entry which is preliminary data.</text>
</comment>
<gene>
    <name evidence="7" type="ORF">E1295_02355</name>
</gene>
<dbReference type="GO" id="GO:0003677">
    <property type="term" value="F:DNA binding"/>
    <property type="evidence" value="ECO:0007669"/>
    <property type="project" value="UniProtKB-UniRule"/>
</dbReference>
<dbReference type="SMART" id="SM01043">
    <property type="entry name" value="BTAD"/>
    <property type="match status" value="1"/>
</dbReference>
<keyword evidence="3 5" id="KW-0238">DNA-binding</keyword>
<dbReference type="InterPro" id="IPR051677">
    <property type="entry name" value="AfsR-DnrI-RedD_regulator"/>
</dbReference>
<dbReference type="Gene3D" id="1.25.40.10">
    <property type="entry name" value="Tetratricopeptide repeat domain"/>
    <property type="match status" value="1"/>
</dbReference>
<evidence type="ECO:0000259" key="6">
    <source>
        <dbReference type="PROSITE" id="PS51755"/>
    </source>
</evidence>
<dbReference type="EMBL" id="SMLD01000003">
    <property type="protein sequence ID" value="TDE59749.1"/>
    <property type="molecule type" value="Genomic_DNA"/>
</dbReference>
<accession>A0A4R5FYA4</accession>
<dbReference type="InterPro" id="IPR011990">
    <property type="entry name" value="TPR-like_helical_dom_sf"/>
</dbReference>
<dbReference type="SUPFAM" id="SSF48452">
    <property type="entry name" value="TPR-like"/>
    <property type="match status" value="1"/>
</dbReference>
<sequence>MIEFRVLGHLQVLNAGNQLKLTGEMRCRLLAVLLSEANRPVRVDVLIDALWDGEPPRSARKGLQVYVHRLRRTVGLADRINYGSNSYSIWVETAELDAMRFTDLVRRARIAQRAGYLEEASGLYRAGLDLWRGPAYADIHSVITESHRLEELRLQAWEDCFDVELMLGRRDDMITELTMLIAEHPFRERLRAQLMAALYKAERQAEALKVFHETRTLFADEFGIAPGARLHALHSWIREAVSARAGQDLRCPSSLLGFVGRAEDLYWLSALLNHGDGSEPVNVEGPSSG</sequence>
<evidence type="ECO:0000256" key="3">
    <source>
        <dbReference type="ARBA" id="ARBA00023125"/>
    </source>
</evidence>
<evidence type="ECO:0000256" key="2">
    <source>
        <dbReference type="ARBA" id="ARBA00023015"/>
    </source>
</evidence>
<keyword evidence="4" id="KW-0804">Transcription</keyword>
<feature type="DNA-binding region" description="OmpR/PhoB-type" evidence="5">
    <location>
        <begin position="1"/>
        <end position="103"/>
    </location>
</feature>
<evidence type="ECO:0000313" key="7">
    <source>
        <dbReference type="EMBL" id="TDE59749.1"/>
    </source>
</evidence>
<dbReference type="Pfam" id="PF03704">
    <property type="entry name" value="BTAD"/>
    <property type="match status" value="1"/>
</dbReference>
<dbReference type="GO" id="GO:0000160">
    <property type="term" value="P:phosphorelay signal transduction system"/>
    <property type="evidence" value="ECO:0007669"/>
    <property type="project" value="InterPro"/>
</dbReference>
<dbReference type="InterPro" id="IPR005158">
    <property type="entry name" value="BTAD"/>
</dbReference>
<dbReference type="InterPro" id="IPR016032">
    <property type="entry name" value="Sig_transdc_resp-reg_C-effctor"/>
</dbReference>
<dbReference type="Gene3D" id="1.10.10.10">
    <property type="entry name" value="Winged helix-like DNA-binding domain superfamily/Winged helix DNA-binding domain"/>
    <property type="match status" value="1"/>
</dbReference>
<evidence type="ECO:0000256" key="4">
    <source>
        <dbReference type="ARBA" id="ARBA00023163"/>
    </source>
</evidence>
<organism evidence="7 8">
    <name type="scientific">Nonomuraea mesophila</name>
    <dbReference type="NCBI Taxonomy" id="2530382"/>
    <lineage>
        <taxon>Bacteria</taxon>
        <taxon>Bacillati</taxon>
        <taxon>Actinomycetota</taxon>
        <taxon>Actinomycetes</taxon>
        <taxon>Streptosporangiales</taxon>
        <taxon>Streptosporangiaceae</taxon>
        <taxon>Nonomuraea</taxon>
    </lineage>
</organism>
<name>A0A4R5FYA4_9ACTN</name>
<keyword evidence="2" id="KW-0805">Transcription regulation</keyword>
<dbReference type="CDD" id="cd15831">
    <property type="entry name" value="BTAD"/>
    <property type="match status" value="1"/>
</dbReference>
<dbReference type="Proteomes" id="UP000295136">
    <property type="component" value="Unassembled WGS sequence"/>
</dbReference>
<dbReference type="PANTHER" id="PTHR35807:SF1">
    <property type="entry name" value="TRANSCRIPTIONAL REGULATOR REDD"/>
    <property type="match status" value="1"/>
</dbReference>
<dbReference type="AlphaFoldDB" id="A0A4R5FYA4"/>
<dbReference type="PANTHER" id="PTHR35807">
    <property type="entry name" value="TRANSCRIPTIONAL REGULATOR REDD-RELATED"/>
    <property type="match status" value="1"/>
</dbReference>
<dbReference type="Pfam" id="PF00486">
    <property type="entry name" value="Trans_reg_C"/>
    <property type="match status" value="1"/>
</dbReference>
<dbReference type="RefSeq" id="WP_132627967.1">
    <property type="nucleotide sequence ID" value="NZ_SMLD01000003.1"/>
</dbReference>
<evidence type="ECO:0000256" key="5">
    <source>
        <dbReference type="PROSITE-ProRule" id="PRU01091"/>
    </source>
</evidence>
<dbReference type="GO" id="GO:0006355">
    <property type="term" value="P:regulation of DNA-templated transcription"/>
    <property type="evidence" value="ECO:0007669"/>
    <property type="project" value="InterPro"/>
</dbReference>
<protein>
    <submittedName>
        <fullName evidence="7">AfsR/SARP family transcriptional regulator</fullName>
    </submittedName>
</protein>
<dbReference type="PROSITE" id="PS51755">
    <property type="entry name" value="OMPR_PHOB"/>
    <property type="match status" value="1"/>
</dbReference>
<reference evidence="7 8" key="1">
    <citation type="submission" date="2019-03" db="EMBL/GenBank/DDBJ databases">
        <title>Draft genome sequences of novel Actinobacteria.</title>
        <authorList>
            <person name="Sahin N."/>
            <person name="Ay H."/>
            <person name="Saygin H."/>
        </authorList>
    </citation>
    <scope>NUCLEOTIDE SEQUENCE [LARGE SCALE GENOMIC DNA]</scope>
    <source>
        <strain evidence="7 8">6K102</strain>
    </source>
</reference>
<dbReference type="InterPro" id="IPR001867">
    <property type="entry name" value="OmpR/PhoB-type_DNA-bd"/>
</dbReference>
<feature type="domain" description="OmpR/PhoB-type" evidence="6">
    <location>
        <begin position="1"/>
        <end position="103"/>
    </location>
</feature>
<proteinExistence type="inferred from homology"/>
<keyword evidence="8" id="KW-1185">Reference proteome</keyword>